<dbReference type="RefSeq" id="YP_009609431.1">
    <property type="nucleotide sequence ID" value="NC_041996.1"/>
</dbReference>
<evidence type="ECO:0000313" key="1">
    <source>
        <dbReference type="EMBL" id="ARW57529.1"/>
    </source>
</evidence>
<dbReference type="Proteomes" id="UP000225148">
    <property type="component" value="Segment"/>
</dbReference>
<organism evidence="1 2">
    <name type="scientific">Serratia phage CHI14</name>
    <dbReference type="NCBI Taxonomy" id="2006941"/>
    <lineage>
        <taxon>Viruses</taxon>
        <taxon>Duplodnaviria</taxon>
        <taxon>Heunggongvirae</taxon>
        <taxon>Uroviricota</taxon>
        <taxon>Caudoviricetes</taxon>
        <taxon>Pantevenvirales</taxon>
        <taxon>Straboviridae</taxon>
        <taxon>Tevenvirinae</taxon>
        <taxon>Winklervirus</taxon>
        <taxon>Winklervirus chi14</taxon>
    </lineage>
</organism>
<name>A0A1Z1LXF7_9CAUD</name>
<accession>A0A1Z1LXF7</accession>
<dbReference type="KEGG" id="vg:40085515"/>
<reference evidence="1 2" key="1">
    <citation type="submission" date="2017-04" db="EMBL/GenBank/DDBJ databases">
        <title>Environmental T4-family bacteriophages evolve to escape abortive infection via multiple routes in a bacterial host employing altruistic suicide through Type III toxin-antitoxin systems.</title>
        <authorList>
            <person name="Chen B."/>
            <person name="Salmond G.P.C."/>
            <person name="Akusobi C."/>
            <person name="Fang X."/>
        </authorList>
    </citation>
    <scope>NUCLEOTIDE SEQUENCE [LARGE SCALE GENOMIC DNA]</scope>
</reference>
<keyword evidence="2" id="KW-1185">Reference proteome</keyword>
<sequence length="42" mass="5001">MNLFLWLAVRLFLVVYFVLNVKVRLITWLKATTTVVVQKIHN</sequence>
<protein>
    <submittedName>
        <fullName evidence="1">Uncharacterized protein</fullName>
    </submittedName>
</protein>
<dbReference type="GeneID" id="40085515"/>
<evidence type="ECO:0000313" key="2">
    <source>
        <dbReference type="Proteomes" id="UP000225148"/>
    </source>
</evidence>
<proteinExistence type="predicted"/>
<dbReference type="EMBL" id="MF036690">
    <property type="protein sequence ID" value="ARW57529.1"/>
    <property type="molecule type" value="Genomic_DNA"/>
</dbReference>